<protein>
    <submittedName>
        <fullName evidence="2">Uncharacterized protein</fullName>
    </submittedName>
</protein>
<evidence type="ECO:0000313" key="3">
    <source>
        <dbReference type="Proteomes" id="UP001303889"/>
    </source>
</evidence>
<gene>
    <name evidence="2" type="ORF">C8A05DRAFT_48340</name>
</gene>
<evidence type="ECO:0000313" key="2">
    <source>
        <dbReference type="EMBL" id="KAK3896750.1"/>
    </source>
</evidence>
<reference evidence="2" key="1">
    <citation type="journal article" date="2023" name="Mol. Phylogenet. Evol.">
        <title>Genome-scale phylogeny and comparative genomics of the fungal order Sordariales.</title>
        <authorList>
            <person name="Hensen N."/>
            <person name="Bonometti L."/>
            <person name="Westerberg I."/>
            <person name="Brannstrom I.O."/>
            <person name="Guillou S."/>
            <person name="Cros-Aarteil S."/>
            <person name="Calhoun S."/>
            <person name="Haridas S."/>
            <person name="Kuo A."/>
            <person name="Mondo S."/>
            <person name="Pangilinan J."/>
            <person name="Riley R."/>
            <person name="LaButti K."/>
            <person name="Andreopoulos B."/>
            <person name="Lipzen A."/>
            <person name="Chen C."/>
            <person name="Yan M."/>
            <person name="Daum C."/>
            <person name="Ng V."/>
            <person name="Clum A."/>
            <person name="Steindorff A."/>
            <person name="Ohm R.A."/>
            <person name="Martin F."/>
            <person name="Silar P."/>
            <person name="Natvig D.O."/>
            <person name="Lalanne C."/>
            <person name="Gautier V."/>
            <person name="Ament-Velasquez S.L."/>
            <person name="Kruys A."/>
            <person name="Hutchinson M.I."/>
            <person name="Powell A.J."/>
            <person name="Barry K."/>
            <person name="Miller A.N."/>
            <person name="Grigoriev I.V."/>
            <person name="Debuchy R."/>
            <person name="Gladieux P."/>
            <person name="Hiltunen Thoren M."/>
            <person name="Johannesson H."/>
        </authorList>
    </citation>
    <scope>NUCLEOTIDE SEQUENCE</scope>
    <source>
        <strain evidence="2">CBS 103.79</strain>
    </source>
</reference>
<keyword evidence="3" id="KW-1185">Reference proteome</keyword>
<dbReference type="AlphaFoldDB" id="A0AAN6RN01"/>
<proteinExistence type="predicted"/>
<reference evidence="2" key="2">
    <citation type="submission" date="2023-05" db="EMBL/GenBank/DDBJ databases">
        <authorList>
            <consortium name="Lawrence Berkeley National Laboratory"/>
            <person name="Steindorff A."/>
            <person name="Hensen N."/>
            <person name="Bonometti L."/>
            <person name="Westerberg I."/>
            <person name="Brannstrom I.O."/>
            <person name="Guillou S."/>
            <person name="Cros-Aarteil S."/>
            <person name="Calhoun S."/>
            <person name="Haridas S."/>
            <person name="Kuo A."/>
            <person name="Mondo S."/>
            <person name="Pangilinan J."/>
            <person name="Riley R."/>
            <person name="Labutti K."/>
            <person name="Andreopoulos B."/>
            <person name="Lipzen A."/>
            <person name="Chen C."/>
            <person name="Yanf M."/>
            <person name="Daum C."/>
            <person name="Ng V."/>
            <person name="Clum A."/>
            <person name="Ohm R."/>
            <person name="Martin F."/>
            <person name="Silar P."/>
            <person name="Natvig D."/>
            <person name="Lalanne C."/>
            <person name="Gautier V."/>
            <person name="Ament-Velasquez S.L."/>
            <person name="Kruys A."/>
            <person name="Hutchinson M.I."/>
            <person name="Powell A.J."/>
            <person name="Barry K."/>
            <person name="Miller A.N."/>
            <person name="Grigoriev I.V."/>
            <person name="Debuchy R."/>
            <person name="Gladieux P."/>
            <person name="Thoren M.H."/>
            <person name="Johannesson H."/>
        </authorList>
    </citation>
    <scope>NUCLEOTIDE SEQUENCE</scope>
    <source>
        <strain evidence="2">CBS 103.79</strain>
    </source>
</reference>
<evidence type="ECO:0000256" key="1">
    <source>
        <dbReference type="SAM" id="SignalP"/>
    </source>
</evidence>
<organism evidence="2 3">
    <name type="scientific">Staphylotrichum tortipilum</name>
    <dbReference type="NCBI Taxonomy" id="2831512"/>
    <lineage>
        <taxon>Eukaryota</taxon>
        <taxon>Fungi</taxon>
        <taxon>Dikarya</taxon>
        <taxon>Ascomycota</taxon>
        <taxon>Pezizomycotina</taxon>
        <taxon>Sordariomycetes</taxon>
        <taxon>Sordariomycetidae</taxon>
        <taxon>Sordariales</taxon>
        <taxon>Chaetomiaceae</taxon>
        <taxon>Staphylotrichum</taxon>
    </lineage>
</organism>
<feature type="chain" id="PRO_5042820386" evidence="1">
    <location>
        <begin position="24"/>
        <end position="97"/>
    </location>
</feature>
<accession>A0AAN6RN01</accession>
<feature type="signal peptide" evidence="1">
    <location>
        <begin position="1"/>
        <end position="23"/>
    </location>
</feature>
<dbReference type="EMBL" id="MU856419">
    <property type="protein sequence ID" value="KAK3896750.1"/>
    <property type="molecule type" value="Genomic_DNA"/>
</dbReference>
<sequence>MQLSISSFGLLAVLLTAARPAQAQTFPECTRALLRTDECAAVVNPSACYNQFRWNTRTLGCIDGANDTERKQRACKCCSCVGTAMCNWVTTNRYCSN</sequence>
<comment type="caution">
    <text evidence="2">The sequence shown here is derived from an EMBL/GenBank/DDBJ whole genome shotgun (WGS) entry which is preliminary data.</text>
</comment>
<name>A0AAN6RN01_9PEZI</name>
<dbReference type="Proteomes" id="UP001303889">
    <property type="component" value="Unassembled WGS sequence"/>
</dbReference>
<keyword evidence="1" id="KW-0732">Signal</keyword>